<keyword evidence="4 6" id="KW-1133">Transmembrane helix</keyword>
<keyword evidence="5 6" id="KW-0472">Membrane</keyword>
<feature type="transmembrane region" description="Helical" evidence="6">
    <location>
        <begin position="307"/>
        <end position="329"/>
    </location>
</feature>
<feature type="transmembrane region" description="Helical" evidence="6">
    <location>
        <begin position="79"/>
        <end position="98"/>
    </location>
</feature>
<evidence type="ECO:0000313" key="11">
    <source>
        <dbReference type="Proteomes" id="UP000278855"/>
    </source>
</evidence>
<dbReference type="PROSITE" id="PS50850">
    <property type="entry name" value="MFS"/>
    <property type="match status" value="1"/>
</dbReference>
<keyword evidence="10" id="KW-1185">Reference proteome</keyword>
<accession>A0A3N4DED9</accession>
<dbReference type="Proteomes" id="UP000278855">
    <property type="component" value="Unassembled WGS sequence"/>
</dbReference>
<evidence type="ECO:0000256" key="6">
    <source>
        <dbReference type="SAM" id="Phobius"/>
    </source>
</evidence>
<feature type="transmembrane region" description="Helical" evidence="6">
    <location>
        <begin position="284"/>
        <end position="301"/>
    </location>
</feature>
<dbReference type="EMBL" id="CP034073">
    <property type="protein sequence ID" value="AZG34639.1"/>
    <property type="molecule type" value="Genomic_DNA"/>
</dbReference>
<feature type="transmembrane region" description="Helical" evidence="6">
    <location>
        <begin position="375"/>
        <end position="394"/>
    </location>
</feature>
<dbReference type="GO" id="GO:0005886">
    <property type="term" value="C:plasma membrane"/>
    <property type="evidence" value="ECO:0007669"/>
    <property type="project" value="UniProtKB-SubCell"/>
</dbReference>
<keyword evidence="3 6" id="KW-0812">Transmembrane</keyword>
<dbReference type="InterPro" id="IPR020846">
    <property type="entry name" value="MFS_dom"/>
</dbReference>
<reference evidence="8 10" key="1">
    <citation type="submission" date="2018-11" db="EMBL/GenBank/DDBJ databases">
        <title>Shewanella sp. M2.</title>
        <authorList>
            <person name="Hwang Y.J."/>
            <person name="Hwang C.Y."/>
        </authorList>
    </citation>
    <scope>NUCLEOTIDE SEQUENCE [LARGE SCALE GENOMIC DNA]</scope>
    <source>
        <strain evidence="8 10">M2</strain>
    </source>
</reference>
<dbReference type="CDD" id="cd06174">
    <property type="entry name" value="MFS"/>
    <property type="match status" value="1"/>
</dbReference>
<evidence type="ECO:0000256" key="1">
    <source>
        <dbReference type="ARBA" id="ARBA00004651"/>
    </source>
</evidence>
<feature type="transmembrane region" description="Helical" evidence="6">
    <location>
        <begin position="146"/>
        <end position="164"/>
    </location>
</feature>
<evidence type="ECO:0000256" key="4">
    <source>
        <dbReference type="ARBA" id="ARBA00022989"/>
    </source>
</evidence>
<dbReference type="SUPFAM" id="SSF103473">
    <property type="entry name" value="MFS general substrate transporter"/>
    <property type="match status" value="1"/>
</dbReference>
<dbReference type="InterPro" id="IPR036259">
    <property type="entry name" value="MFS_trans_sf"/>
</dbReference>
<feature type="transmembrane region" description="Helical" evidence="6">
    <location>
        <begin position="104"/>
        <end position="125"/>
    </location>
</feature>
<evidence type="ECO:0000259" key="7">
    <source>
        <dbReference type="PROSITE" id="PS50850"/>
    </source>
</evidence>
<dbReference type="EMBL" id="RKKB01000024">
    <property type="protein sequence ID" value="RPA22897.1"/>
    <property type="molecule type" value="Genomic_DNA"/>
</dbReference>
<dbReference type="InterPro" id="IPR011701">
    <property type="entry name" value="MFS"/>
</dbReference>
<keyword evidence="2" id="KW-1003">Cell membrane</keyword>
<evidence type="ECO:0000256" key="5">
    <source>
        <dbReference type="ARBA" id="ARBA00023136"/>
    </source>
</evidence>
<dbReference type="Gene3D" id="1.20.1250.20">
    <property type="entry name" value="MFS general substrate transporter like domains"/>
    <property type="match status" value="2"/>
</dbReference>
<dbReference type="Pfam" id="PF07690">
    <property type="entry name" value="MFS_1"/>
    <property type="match status" value="1"/>
</dbReference>
<feature type="transmembrane region" description="Helical" evidence="6">
    <location>
        <begin position="341"/>
        <end position="363"/>
    </location>
</feature>
<reference evidence="9" key="3">
    <citation type="submission" date="2018-11" db="EMBL/GenBank/DDBJ databases">
        <authorList>
            <person name="Hwang Y.J."/>
            <person name="Hwang C.Y."/>
        </authorList>
    </citation>
    <scope>NUCLEOTIDE SEQUENCE</scope>
    <source>
        <strain evidence="9">R106</strain>
    </source>
</reference>
<evidence type="ECO:0000313" key="9">
    <source>
        <dbReference type="EMBL" id="RPA22897.1"/>
    </source>
</evidence>
<dbReference type="OrthoDB" id="9793415at2"/>
<evidence type="ECO:0000313" key="10">
    <source>
        <dbReference type="Proteomes" id="UP000273778"/>
    </source>
</evidence>
<dbReference type="KEGG" id="spsr:EGC80_06695"/>
<comment type="subcellular location">
    <subcellularLocation>
        <location evidence="1">Cell membrane</location>
        <topology evidence="1">Multi-pass membrane protein</topology>
    </subcellularLocation>
</comment>
<gene>
    <name evidence="9" type="ORF">EGC77_20375</name>
    <name evidence="8" type="ORF">EGC80_06695</name>
</gene>
<evidence type="ECO:0000313" key="8">
    <source>
        <dbReference type="EMBL" id="AZG34639.1"/>
    </source>
</evidence>
<protein>
    <submittedName>
        <fullName evidence="9">MFS transporter</fullName>
    </submittedName>
</protein>
<dbReference type="RefSeq" id="WP_124014092.1">
    <property type="nucleotide sequence ID" value="NZ_CP034073.1"/>
</dbReference>
<evidence type="ECO:0000256" key="3">
    <source>
        <dbReference type="ARBA" id="ARBA00022692"/>
    </source>
</evidence>
<dbReference type="InterPro" id="IPR050189">
    <property type="entry name" value="MFS_Efflux_Transporters"/>
</dbReference>
<dbReference type="GO" id="GO:0022857">
    <property type="term" value="F:transmembrane transporter activity"/>
    <property type="evidence" value="ECO:0007669"/>
    <property type="project" value="InterPro"/>
</dbReference>
<feature type="transmembrane region" description="Helical" evidence="6">
    <location>
        <begin position="220"/>
        <end position="243"/>
    </location>
</feature>
<dbReference type="Proteomes" id="UP000273778">
    <property type="component" value="Chromosome"/>
</dbReference>
<dbReference type="PANTHER" id="PTHR43124">
    <property type="entry name" value="PURINE EFFLUX PUMP PBUE"/>
    <property type="match status" value="1"/>
</dbReference>
<feature type="domain" description="Major facilitator superfamily (MFS) profile" evidence="7">
    <location>
        <begin position="14"/>
        <end position="399"/>
    </location>
</feature>
<feature type="transmembrane region" description="Helical" evidence="6">
    <location>
        <begin position="12"/>
        <end position="32"/>
    </location>
</feature>
<dbReference type="PANTHER" id="PTHR43124:SF3">
    <property type="entry name" value="CHLORAMPHENICOL EFFLUX PUMP RV0191"/>
    <property type="match status" value="1"/>
</dbReference>
<feature type="transmembrane region" description="Helical" evidence="6">
    <location>
        <begin position="255"/>
        <end position="277"/>
    </location>
</feature>
<feature type="transmembrane region" description="Helical" evidence="6">
    <location>
        <begin position="170"/>
        <end position="188"/>
    </location>
</feature>
<organism evidence="9 11">
    <name type="scientific">Shewanella psychromarinicola</name>
    <dbReference type="NCBI Taxonomy" id="2487742"/>
    <lineage>
        <taxon>Bacteria</taxon>
        <taxon>Pseudomonadati</taxon>
        <taxon>Pseudomonadota</taxon>
        <taxon>Gammaproteobacteria</taxon>
        <taxon>Alteromonadales</taxon>
        <taxon>Shewanellaceae</taxon>
        <taxon>Shewanella</taxon>
    </lineage>
</organism>
<name>A0A3N4DED9_9GAMM</name>
<proteinExistence type="predicted"/>
<feature type="transmembrane region" description="Helical" evidence="6">
    <location>
        <begin position="52"/>
        <end position="72"/>
    </location>
</feature>
<dbReference type="AlphaFoldDB" id="A0A3N4DED9"/>
<evidence type="ECO:0000256" key="2">
    <source>
        <dbReference type="ARBA" id="ARBA00022475"/>
    </source>
</evidence>
<reference evidence="11" key="2">
    <citation type="submission" date="2018-11" db="EMBL/GenBank/DDBJ databases">
        <title>Shewanella sp. R106.</title>
        <authorList>
            <person name="Hwang Y.J."/>
            <person name="Hwang C.Y."/>
        </authorList>
    </citation>
    <scope>NUCLEOTIDE SEQUENCE [LARGE SCALE GENOMIC DNA]</scope>
    <source>
        <strain evidence="11">R106</strain>
    </source>
</reference>
<sequence>MNRGGKIPVRGWSILWIAWLAFMVANLTNFAFGVILPDMRSDIGFDLQTAGYLSAIAWIGKGLLTIPITCLISKGKPKIVLLSIFVLLGIGMFLQGFATNTFMLFVGRLLVMGVTAGIVSVLVVFKIQWIPTEKMGAVNGIEMFTGPAGQLLGTAAFPMFLAMMAGWREVMVAMGVFAFLLAFVWMFVAKECNQPWQSTHYEKVPILQPLKEALAYKNTWLLALAWPATSLTWIAIYTFWATYAVENIGLSTAEAGMILGFIPIGSAIACLVSPVIAQTLGYDKPLIVASGVVLPFSYYGLMLSDNITVLSLVSFVTGYAAYNFVPLALTTLYKTGMSPRAVSMGTGFIFSLSGLGGAVGGALTGWLGSLYGLKTALSLTCFAPILFALFALFLTETGWKAGEKNKSLEQNLCQ</sequence>